<evidence type="ECO:0000256" key="1">
    <source>
        <dbReference type="ARBA" id="ARBA00009477"/>
    </source>
</evidence>
<dbReference type="NCBIfam" id="TIGR01730">
    <property type="entry name" value="RND_mfp"/>
    <property type="match status" value="1"/>
</dbReference>
<sequence>MKRAVLASLVLLALGPVEAVGQAAQGPWEGRLEARRALSMGAQVSGPVAEVVVEEGDRVKEGELLARIDPSSYQAALAKAEARLERAEAVAKESSRELERQQKIYDRGLSAQHDLEIAQRDADRDRAAVEEARAAVRQARVDLGYTEIRAPIDGVVVKRNVHPGETVIANLRPPLLFRLATSAESLDVVVNVGEEQVAGLGEGDELEVTFPAFDRNPLRGEVVRIGQAPVDAQQEEPRYPVRVRVPNPEGDLRMGMRARVAAP</sequence>
<accession>A0A1G5AUP3</accession>
<evidence type="ECO:0000256" key="3">
    <source>
        <dbReference type="SAM" id="SignalP"/>
    </source>
</evidence>
<evidence type="ECO:0000259" key="4">
    <source>
        <dbReference type="Pfam" id="PF25876"/>
    </source>
</evidence>
<evidence type="ECO:0000256" key="2">
    <source>
        <dbReference type="SAM" id="Coils"/>
    </source>
</evidence>
<dbReference type="EMBL" id="FMUN01000001">
    <property type="protein sequence ID" value="SCX81617.1"/>
    <property type="molecule type" value="Genomic_DNA"/>
</dbReference>
<dbReference type="Gene3D" id="2.40.30.170">
    <property type="match status" value="1"/>
</dbReference>
<comment type="similarity">
    <text evidence="1">Belongs to the membrane fusion protein (MFP) (TC 8.A.1) family.</text>
</comment>
<dbReference type="InterPro" id="IPR006143">
    <property type="entry name" value="RND_pump_MFP"/>
</dbReference>
<dbReference type="Pfam" id="PF25876">
    <property type="entry name" value="HH_MFP_RND"/>
    <property type="match status" value="1"/>
</dbReference>
<evidence type="ECO:0000259" key="6">
    <source>
        <dbReference type="Pfam" id="PF25954"/>
    </source>
</evidence>
<feature type="chain" id="PRO_5010241477" evidence="3">
    <location>
        <begin position="20"/>
        <end position="263"/>
    </location>
</feature>
<keyword evidence="8" id="KW-1185">Reference proteome</keyword>
<dbReference type="PANTHER" id="PTHR30469">
    <property type="entry name" value="MULTIDRUG RESISTANCE PROTEIN MDTA"/>
    <property type="match status" value="1"/>
</dbReference>
<gene>
    <name evidence="7" type="ORF">SAMN05661077_0553</name>
</gene>
<dbReference type="OrthoDB" id="9791520at2"/>
<feature type="signal peptide" evidence="3">
    <location>
        <begin position="1"/>
        <end position="19"/>
    </location>
</feature>
<reference evidence="8" key="1">
    <citation type="submission" date="2016-10" db="EMBL/GenBank/DDBJ databases">
        <authorList>
            <person name="Varghese N."/>
        </authorList>
    </citation>
    <scope>NUCLEOTIDE SEQUENCE [LARGE SCALE GENOMIC DNA]</scope>
    <source>
        <strain evidence="8">HL 19</strain>
    </source>
</reference>
<dbReference type="Proteomes" id="UP000183104">
    <property type="component" value="Unassembled WGS sequence"/>
</dbReference>
<keyword evidence="3" id="KW-0732">Signal</keyword>
<dbReference type="GO" id="GO:1990281">
    <property type="term" value="C:efflux pump complex"/>
    <property type="evidence" value="ECO:0007669"/>
    <property type="project" value="TreeGrafter"/>
</dbReference>
<evidence type="ECO:0000313" key="7">
    <source>
        <dbReference type="EMBL" id="SCX81617.1"/>
    </source>
</evidence>
<dbReference type="SUPFAM" id="SSF111369">
    <property type="entry name" value="HlyD-like secretion proteins"/>
    <property type="match status" value="1"/>
</dbReference>
<feature type="domain" description="CusB-like beta-barrel" evidence="6">
    <location>
        <begin position="188"/>
        <end position="261"/>
    </location>
</feature>
<organism evidence="7 8">
    <name type="scientific">Thiohalorhabdus denitrificans</name>
    <dbReference type="NCBI Taxonomy" id="381306"/>
    <lineage>
        <taxon>Bacteria</taxon>
        <taxon>Pseudomonadati</taxon>
        <taxon>Pseudomonadota</taxon>
        <taxon>Gammaproteobacteria</taxon>
        <taxon>Thiohalorhabdales</taxon>
        <taxon>Thiohalorhabdaceae</taxon>
        <taxon>Thiohalorhabdus</taxon>
    </lineage>
</organism>
<dbReference type="GO" id="GO:0015562">
    <property type="term" value="F:efflux transmembrane transporter activity"/>
    <property type="evidence" value="ECO:0007669"/>
    <property type="project" value="TreeGrafter"/>
</dbReference>
<dbReference type="InterPro" id="IPR058792">
    <property type="entry name" value="Beta-barrel_RND_2"/>
</dbReference>
<feature type="domain" description="Multidrug resistance protein MdtA-like alpha-helical hairpin" evidence="4">
    <location>
        <begin position="77"/>
        <end position="146"/>
    </location>
</feature>
<dbReference type="Gene3D" id="2.40.50.100">
    <property type="match status" value="1"/>
</dbReference>
<dbReference type="AlphaFoldDB" id="A0A1G5AUP3"/>
<feature type="coiled-coil region" evidence="2">
    <location>
        <begin position="77"/>
        <end position="135"/>
    </location>
</feature>
<dbReference type="InterPro" id="IPR058625">
    <property type="entry name" value="MdtA-like_BSH"/>
</dbReference>
<protein>
    <submittedName>
        <fullName evidence="7">RND family efflux transporter, MFP subunit</fullName>
    </submittedName>
</protein>
<dbReference type="InterPro" id="IPR058624">
    <property type="entry name" value="MdtA-like_HH"/>
</dbReference>
<dbReference type="Pfam" id="PF25917">
    <property type="entry name" value="BSH_RND"/>
    <property type="match status" value="1"/>
</dbReference>
<dbReference type="Pfam" id="PF25954">
    <property type="entry name" value="Beta-barrel_RND_2"/>
    <property type="match status" value="1"/>
</dbReference>
<evidence type="ECO:0000313" key="8">
    <source>
        <dbReference type="Proteomes" id="UP000183104"/>
    </source>
</evidence>
<dbReference type="RefSeq" id="WP_054966313.1">
    <property type="nucleotide sequence ID" value="NZ_FMUN01000001.1"/>
</dbReference>
<proteinExistence type="inferred from homology"/>
<evidence type="ECO:0000259" key="5">
    <source>
        <dbReference type="Pfam" id="PF25917"/>
    </source>
</evidence>
<keyword evidence="2" id="KW-0175">Coiled coil</keyword>
<feature type="domain" description="Multidrug resistance protein MdtA-like barrel-sandwich hybrid" evidence="5">
    <location>
        <begin position="39"/>
        <end position="170"/>
    </location>
</feature>
<dbReference type="Gene3D" id="1.10.287.470">
    <property type="entry name" value="Helix hairpin bin"/>
    <property type="match status" value="1"/>
</dbReference>
<name>A0A1G5AUP3_9GAMM</name>